<evidence type="ECO:0000313" key="13">
    <source>
        <dbReference type="Proteomes" id="UP000267448"/>
    </source>
</evidence>
<evidence type="ECO:0000256" key="8">
    <source>
        <dbReference type="ARBA" id="ARBA00029996"/>
    </source>
</evidence>
<accession>A0A431WQ91</accession>
<name>A0A431WQ91_9GAMM</name>
<dbReference type="Gene3D" id="3.90.1150.10">
    <property type="entry name" value="Aspartate Aminotransferase, domain 1"/>
    <property type="match status" value="1"/>
</dbReference>
<dbReference type="GO" id="GO:0030170">
    <property type="term" value="F:pyridoxal phosphate binding"/>
    <property type="evidence" value="ECO:0007669"/>
    <property type="project" value="InterPro"/>
</dbReference>
<feature type="region of interest" description="Disordered" evidence="10">
    <location>
        <begin position="126"/>
        <end position="159"/>
    </location>
</feature>
<feature type="domain" description="Aminotransferase class I/classII large" evidence="11">
    <location>
        <begin position="69"/>
        <end position="307"/>
    </location>
</feature>
<dbReference type="GO" id="GO:0009236">
    <property type="term" value="P:cobalamin biosynthetic process"/>
    <property type="evidence" value="ECO:0007669"/>
    <property type="project" value="UniProtKB-UniPathway"/>
</dbReference>
<comment type="function">
    <text evidence="2">Decarboxylates L-threonine-O-3-phosphate to yield (R)-1-amino-2-propanol O-2-phosphate, the precursor for the linkage between the nucleotide loop and the corrin ring in cobalamin.</text>
</comment>
<proteinExistence type="predicted"/>
<dbReference type="SUPFAM" id="SSF53383">
    <property type="entry name" value="PLP-dependent transferases"/>
    <property type="match status" value="1"/>
</dbReference>
<evidence type="ECO:0000259" key="11">
    <source>
        <dbReference type="Pfam" id="PF00155"/>
    </source>
</evidence>
<dbReference type="EMBL" id="RXNU01000011">
    <property type="protein sequence ID" value="RTR37587.1"/>
    <property type="molecule type" value="Genomic_DNA"/>
</dbReference>
<keyword evidence="5" id="KW-0169">Cobalamin biosynthesis</keyword>
<gene>
    <name evidence="12" type="ORF">EKG38_17815</name>
</gene>
<comment type="caution">
    <text evidence="12">The sequence shown here is derived from an EMBL/GenBank/DDBJ whole genome shotgun (WGS) entry which is preliminary data.</text>
</comment>
<dbReference type="PANTHER" id="PTHR42885:SF1">
    <property type="entry name" value="THREONINE-PHOSPHATE DECARBOXYLASE"/>
    <property type="match status" value="1"/>
</dbReference>
<dbReference type="InterPro" id="IPR015421">
    <property type="entry name" value="PyrdxlP-dep_Trfase_major"/>
</dbReference>
<feature type="compositionally biased region" description="Basic and acidic residues" evidence="10">
    <location>
        <begin position="135"/>
        <end position="159"/>
    </location>
</feature>
<dbReference type="GO" id="GO:0048472">
    <property type="term" value="F:threonine-phosphate decarboxylase activity"/>
    <property type="evidence" value="ECO:0007669"/>
    <property type="project" value="UniProtKB-EC"/>
</dbReference>
<dbReference type="OrthoDB" id="9799304at2"/>
<keyword evidence="13" id="KW-1185">Reference proteome</keyword>
<dbReference type="Pfam" id="PF00155">
    <property type="entry name" value="Aminotran_1_2"/>
    <property type="match status" value="1"/>
</dbReference>
<evidence type="ECO:0000256" key="5">
    <source>
        <dbReference type="ARBA" id="ARBA00022573"/>
    </source>
</evidence>
<dbReference type="AlphaFoldDB" id="A0A431WQ91"/>
<dbReference type="InterPro" id="IPR015422">
    <property type="entry name" value="PyrdxlP-dep_Trfase_small"/>
</dbReference>
<comment type="cofactor">
    <cofactor evidence="1">
        <name>pyridoxal 5'-phosphate</name>
        <dbReference type="ChEBI" id="CHEBI:597326"/>
    </cofactor>
</comment>
<evidence type="ECO:0000256" key="9">
    <source>
        <dbReference type="ARBA" id="ARBA00048531"/>
    </source>
</evidence>
<dbReference type="InterPro" id="IPR015424">
    <property type="entry name" value="PyrdxlP-dep_Trfase"/>
</dbReference>
<dbReference type="NCBIfam" id="TIGR01140">
    <property type="entry name" value="L_thr_O3P_dcar"/>
    <property type="match status" value="1"/>
</dbReference>
<dbReference type="EC" id="4.1.1.81" evidence="4"/>
<sequence>MTLLHHGGRLRDVAEKYGIDESDWLDLSTGVSPWHYPVPDIPPSCWNRLPEEEDGLIPAADRYYGGHNALAVAGSQAAIQCLPQVLTSMRDGPGRVLLPKVGYKEHERAWRMRGWQIEYYGNNSEHGNNCEYGEDSDKGDSENEAGDERAPESDQRPTPEQIDRCDVLLVINPNNPAAGLIPAAQLNVWLELLSEKNGFLVVDEAFMDMTPEASLNSVVSPNLVILRSIGKFFGLAGVRAGFVFAPQKVRLAMQELLGPWCLNGPARFVCTRAFADIEWQQMQINRLNQSSERLCQLLSSLEAPVVGTSLFQCVYLPQAPLWFERLCQHGILTRLTDERDALRFGLPADEKQWVRLTDVLQTVLAEIKFKQA</sequence>
<evidence type="ECO:0000256" key="7">
    <source>
        <dbReference type="ARBA" id="ARBA00023239"/>
    </source>
</evidence>
<dbReference type="PANTHER" id="PTHR42885">
    <property type="entry name" value="HISTIDINOL-PHOSPHATE AMINOTRANSFERASE-RELATED"/>
    <property type="match status" value="1"/>
</dbReference>
<dbReference type="InterPro" id="IPR004839">
    <property type="entry name" value="Aminotransferase_I/II_large"/>
</dbReference>
<evidence type="ECO:0000256" key="3">
    <source>
        <dbReference type="ARBA" id="ARBA00004953"/>
    </source>
</evidence>
<dbReference type="Proteomes" id="UP000267448">
    <property type="component" value="Unassembled WGS sequence"/>
</dbReference>
<dbReference type="InterPro" id="IPR005860">
    <property type="entry name" value="CobD"/>
</dbReference>
<dbReference type="RefSeq" id="WP_126521592.1">
    <property type="nucleotide sequence ID" value="NZ_RXNU01000011.1"/>
</dbReference>
<evidence type="ECO:0000256" key="6">
    <source>
        <dbReference type="ARBA" id="ARBA00022898"/>
    </source>
</evidence>
<evidence type="ECO:0000313" key="12">
    <source>
        <dbReference type="EMBL" id="RTR37587.1"/>
    </source>
</evidence>
<protein>
    <recommendedName>
        <fullName evidence="4">threonine-phosphate decarboxylase</fullName>
        <ecNumber evidence="4">4.1.1.81</ecNumber>
    </recommendedName>
    <alternativeName>
        <fullName evidence="8">L-threonine-O-3-phosphate decarboxylase</fullName>
    </alternativeName>
</protein>
<reference evidence="12 13" key="1">
    <citation type="submission" date="2018-12" db="EMBL/GenBank/DDBJ databases">
        <authorList>
            <person name="Yu L."/>
        </authorList>
    </citation>
    <scope>NUCLEOTIDE SEQUENCE [LARGE SCALE GENOMIC DNA]</scope>
    <source>
        <strain evidence="12 13">HAW-EB2</strain>
    </source>
</reference>
<evidence type="ECO:0000256" key="10">
    <source>
        <dbReference type="SAM" id="MobiDB-lite"/>
    </source>
</evidence>
<keyword evidence="7 12" id="KW-0456">Lyase</keyword>
<dbReference type="Gene3D" id="3.40.640.10">
    <property type="entry name" value="Type I PLP-dependent aspartate aminotransferase-like (Major domain)"/>
    <property type="match status" value="1"/>
</dbReference>
<evidence type="ECO:0000256" key="1">
    <source>
        <dbReference type="ARBA" id="ARBA00001933"/>
    </source>
</evidence>
<organism evidence="12 13">
    <name type="scientific">Shewanella canadensis</name>
    <dbReference type="NCBI Taxonomy" id="271096"/>
    <lineage>
        <taxon>Bacteria</taxon>
        <taxon>Pseudomonadati</taxon>
        <taxon>Pseudomonadota</taxon>
        <taxon>Gammaproteobacteria</taxon>
        <taxon>Alteromonadales</taxon>
        <taxon>Shewanellaceae</taxon>
        <taxon>Shewanella</taxon>
    </lineage>
</organism>
<evidence type="ECO:0000256" key="4">
    <source>
        <dbReference type="ARBA" id="ARBA00012285"/>
    </source>
</evidence>
<keyword evidence="6" id="KW-0663">Pyridoxal phosphate</keyword>
<dbReference type="CDD" id="cd00609">
    <property type="entry name" value="AAT_like"/>
    <property type="match status" value="1"/>
</dbReference>
<comment type="pathway">
    <text evidence="3">Cofactor biosynthesis; adenosylcobalamin biosynthesis.</text>
</comment>
<evidence type="ECO:0000256" key="2">
    <source>
        <dbReference type="ARBA" id="ARBA00003444"/>
    </source>
</evidence>
<comment type="catalytic activity">
    <reaction evidence="9">
        <text>O-phospho-L-threonine + H(+) = (R)-1-aminopropan-2-yl phosphate + CO2</text>
        <dbReference type="Rhea" id="RHEA:11492"/>
        <dbReference type="ChEBI" id="CHEBI:15378"/>
        <dbReference type="ChEBI" id="CHEBI:16526"/>
        <dbReference type="ChEBI" id="CHEBI:58563"/>
        <dbReference type="ChEBI" id="CHEBI:58675"/>
        <dbReference type="EC" id="4.1.1.81"/>
    </reaction>
</comment>
<dbReference type="UniPathway" id="UPA00148"/>